<feature type="compositionally biased region" description="Low complexity" evidence="3">
    <location>
        <begin position="76"/>
        <end position="88"/>
    </location>
</feature>
<evidence type="ECO:0000256" key="1">
    <source>
        <dbReference type="ARBA" id="ARBA00023157"/>
    </source>
</evidence>
<evidence type="ECO:0000256" key="3">
    <source>
        <dbReference type="SAM" id="MobiDB-lite"/>
    </source>
</evidence>
<evidence type="ECO:0000259" key="4">
    <source>
        <dbReference type="PROSITE" id="PS50923"/>
    </source>
</evidence>
<dbReference type="Proteomes" id="UP001066276">
    <property type="component" value="Chromosome 4_2"/>
</dbReference>
<evidence type="ECO:0000313" key="6">
    <source>
        <dbReference type="Proteomes" id="UP001066276"/>
    </source>
</evidence>
<dbReference type="InterPro" id="IPR000436">
    <property type="entry name" value="Sushi_SCR_CCP_dom"/>
</dbReference>
<accession>A0AAV7SG38</accession>
<feature type="region of interest" description="Disordered" evidence="3">
    <location>
        <begin position="1"/>
        <end position="20"/>
    </location>
</feature>
<dbReference type="SUPFAM" id="SSF57535">
    <property type="entry name" value="Complement control module/SCR domain"/>
    <property type="match status" value="1"/>
</dbReference>
<comment type="caution">
    <text evidence="2">Lacks conserved residue(s) required for the propagation of feature annotation.</text>
</comment>
<feature type="non-terminal residue" evidence="5">
    <location>
        <position position="95"/>
    </location>
</feature>
<keyword evidence="2" id="KW-0768">Sushi</keyword>
<evidence type="ECO:0000313" key="5">
    <source>
        <dbReference type="EMBL" id="KAJ1162920.1"/>
    </source>
</evidence>
<proteinExistence type="predicted"/>
<dbReference type="GO" id="GO:0042010">
    <property type="term" value="F:interleukin-15 receptor activity"/>
    <property type="evidence" value="ECO:0007669"/>
    <property type="project" value="InterPro"/>
</dbReference>
<dbReference type="Gene3D" id="2.20.28.230">
    <property type="match status" value="1"/>
</dbReference>
<evidence type="ECO:0000256" key="2">
    <source>
        <dbReference type="PROSITE-ProRule" id="PRU00302"/>
    </source>
</evidence>
<keyword evidence="6" id="KW-1185">Reference proteome</keyword>
<dbReference type="InterPro" id="IPR042372">
    <property type="entry name" value="IL15RA"/>
</dbReference>
<dbReference type="Pfam" id="PF00084">
    <property type="entry name" value="Sushi"/>
    <property type="match status" value="1"/>
</dbReference>
<reference evidence="5" key="1">
    <citation type="journal article" date="2022" name="bioRxiv">
        <title>Sequencing and chromosome-scale assembly of the giantPleurodeles waltlgenome.</title>
        <authorList>
            <person name="Brown T."/>
            <person name="Elewa A."/>
            <person name="Iarovenko S."/>
            <person name="Subramanian E."/>
            <person name="Araus A.J."/>
            <person name="Petzold A."/>
            <person name="Susuki M."/>
            <person name="Suzuki K.-i.T."/>
            <person name="Hayashi T."/>
            <person name="Toyoda A."/>
            <person name="Oliveira C."/>
            <person name="Osipova E."/>
            <person name="Leigh N.D."/>
            <person name="Simon A."/>
            <person name="Yun M.H."/>
        </authorList>
    </citation>
    <scope>NUCLEOTIDE SEQUENCE</scope>
    <source>
        <strain evidence="5">20211129_DDA</strain>
        <tissue evidence="5">Liver</tissue>
    </source>
</reference>
<dbReference type="PANTHER" id="PTHR15060:SF0">
    <property type="entry name" value="INTERLEUKIN-15 RECEPTOR SUBUNIT ALPHA"/>
    <property type="match status" value="1"/>
</dbReference>
<dbReference type="SMART" id="SM00032">
    <property type="entry name" value="CCP"/>
    <property type="match status" value="1"/>
</dbReference>
<keyword evidence="1" id="KW-1015">Disulfide bond</keyword>
<protein>
    <recommendedName>
        <fullName evidence="4">Sushi domain-containing protein</fullName>
    </recommendedName>
</protein>
<name>A0AAV7SG38_PLEWA</name>
<feature type="region of interest" description="Disordered" evidence="3">
    <location>
        <begin position="64"/>
        <end position="95"/>
    </location>
</feature>
<feature type="non-terminal residue" evidence="5">
    <location>
        <position position="1"/>
    </location>
</feature>
<comment type="caution">
    <text evidence="5">The sequence shown here is derived from an EMBL/GenBank/DDBJ whole genome shotgun (WGS) entry which is preliminary data.</text>
</comment>
<gene>
    <name evidence="5" type="ORF">NDU88_003384</name>
</gene>
<dbReference type="PANTHER" id="PTHR15060">
    <property type="entry name" value="INTERLEUKIN-15 RECEPTOR SUBUNIT ALPHA"/>
    <property type="match status" value="1"/>
</dbReference>
<dbReference type="PROSITE" id="PS50923">
    <property type="entry name" value="SUSHI"/>
    <property type="match status" value="1"/>
</dbReference>
<dbReference type="InterPro" id="IPR035976">
    <property type="entry name" value="Sushi/SCR/CCP_sf"/>
</dbReference>
<dbReference type="AlphaFoldDB" id="A0AAV7SG38"/>
<dbReference type="EMBL" id="JANPWB010000008">
    <property type="protein sequence ID" value="KAJ1162920.1"/>
    <property type="molecule type" value="Genomic_DNA"/>
</dbReference>
<feature type="domain" description="Sushi" evidence="4">
    <location>
        <begin position="1"/>
        <end position="66"/>
    </location>
</feature>
<sequence length="95" mass="10545">CHVPEQIQHTQPFPHEMFPSREGTSLRYKCQAGYKRKAGTSNLIVCKADAGEGTARWTRPEVECIRDPSLPPPPATFTTKRTTSSTAPEAHSTTY</sequence>
<organism evidence="5 6">
    <name type="scientific">Pleurodeles waltl</name>
    <name type="common">Iberian ribbed newt</name>
    <dbReference type="NCBI Taxonomy" id="8319"/>
    <lineage>
        <taxon>Eukaryota</taxon>
        <taxon>Metazoa</taxon>
        <taxon>Chordata</taxon>
        <taxon>Craniata</taxon>
        <taxon>Vertebrata</taxon>
        <taxon>Euteleostomi</taxon>
        <taxon>Amphibia</taxon>
        <taxon>Batrachia</taxon>
        <taxon>Caudata</taxon>
        <taxon>Salamandroidea</taxon>
        <taxon>Salamandridae</taxon>
        <taxon>Pleurodelinae</taxon>
        <taxon>Pleurodeles</taxon>
    </lineage>
</organism>